<organism evidence="1 2">
    <name type="scientific">Linum trigynum</name>
    <dbReference type="NCBI Taxonomy" id="586398"/>
    <lineage>
        <taxon>Eukaryota</taxon>
        <taxon>Viridiplantae</taxon>
        <taxon>Streptophyta</taxon>
        <taxon>Embryophyta</taxon>
        <taxon>Tracheophyta</taxon>
        <taxon>Spermatophyta</taxon>
        <taxon>Magnoliopsida</taxon>
        <taxon>eudicotyledons</taxon>
        <taxon>Gunneridae</taxon>
        <taxon>Pentapetalae</taxon>
        <taxon>rosids</taxon>
        <taxon>fabids</taxon>
        <taxon>Malpighiales</taxon>
        <taxon>Linaceae</taxon>
        <taxon>Linum</taxon>
    </lineage>
</organism>
<dbReference type="AlphaFoldDB" id="A0AAV2FV40"/>
<name>A0AAV2FV40_9ROSI</name>
<dbReference type="Proteomes" id="UP001497516">
    <property type="component" value="Chromosome 7"/>
</dbReference>
<evidence type="ECO:0000313" key="1">
    <source>
        <dbReference type="EMBL" id="CAL1401812.1"/>
    </source>
</evidence>
<gene>
    <name evidence="1" type="ORF">LTRI10_LOCUS41851</name>
</gene>
<sequence>MTAQLKSSNLRPPYVIDLVDMVHHYLWFQVLHIQNISIVESGFIGTFCAIIQLPGPVSKLFWKSLLKYRCIVFCFGWLQSFISEVCCEDIKEVGGCFKSCWEDESGTF</sequence>
<proteinExistence type="predicted"/>
<protein>
    <submittedName>
        <fullName evidence="1">Uncharacterized protein</fullName>
    </submittedName>
</protein>
<evidence type="ECO:0000313" key="2">
    <source>
        <dbReference type="Proteomes" id="UP001497516"/>
    </source>
</evidence>
<reference evidence="1 2" key="1">
    <citation type="submission" date="2024-04" db="EMBL/GenBank/DDBJ databases">
        <authorList>
            <person name="Fracassetti M."/>
        </authorList>
    </citation>
    <scope>NUCLEOTIDE SEQUENCE [LARGE SCALE GENOMIC DNA]</scope>
</reference>
<dbReference type="EMBL" id="OZ034820">
    <property type="protein sequence ID" value="CAL1401812.1"/>
    <property type="molecule type" value="Genomic_DNA"/>
</dbReference>
<accession>A0AAV2FV40</accession>
<keyword evidence="2" id="KW-1185">Reference proteome</keyword>